<evidence type="ECO:0000313" key="3">
    <source>
        <dbReference type="EMBL" id="CAP27358.1"/>
    </source>
</evidence>
<dbReference type="InParanoid" id="A8X3Z8"/>
<keyword evidence="2" id="KW-0732">Signal</keyword>
<organism evidence="3 4">
    <name type="scientific">Caenorhabditis briggsae</name>
    <dbReference type="NCBI Taxonomy" id="6238"/>
    <lineage>
        <taxon>Eukaryota</taxon>
        <taxon>Metazoa</taxon>
        <taxon>Ecdysozoa</taxon>
        <taxon>Nematoda</taxon>
        <taxon>Chromadorea</taxon>
        <taxon>Rhabditida</taxon>
        <taxon>Rhabditina</taxon>
        <taxon>Rhabditomorpha</taxon>
        <taxon>Rhabditoidea</taxon>
        <taxon>Rhabditidae</taxon>
        <taxon>Peloderinae</taxon>
        <taxon>Caenorhabditis</taxon>
    </lineage>
</organism>
<reference evidence="3 4" key="2">
    <citation type="journal article" date="2011" name="PLoS Genet.">
        <title>Caenorhabditis briggsae recombinant inbred line genotypes reveal inter-strain incompatibility and the evolution of recombination.</title>
        <authorList>
            <person name="Ross J.A."/>
            <person name="Koboldt D.C."/>
            <person name="Staisch J.E."/>
            <person name="Chamberlin H.M."/>
            <person name="Gupta B.P."/>
            <person name="Miller R.D."/>
            <person name="Baird S.E."/>
            <person name="Haag E.S."/>
        </authorList>
    </citation>
    <scope>NUCLEOTIDE SEQUENCE [LARGE SCALE GENOMIC DNA]</scope>
    <source>
        <strain evidence="3 4">AF16</strain>
    </source>
</reference>
<name>A8X3Z8_CAEBR</name>
<feature type="signal peptide" evidence="2">
    <location>
        <begin position="1"/>
        <end position="22"/>
    </location>
</feature>
<evidence type="ECO:0000313" key="5">
    <source>
        <dbReference type="WormBase" id="CBG06983"/>
    </source>
</evidence>
<evidence type="ECO:0000256" key="2">
    <source>
        <dbReference type="SAM" id="SignalP"/>
    </source>
</evidence>
<dbReference type="eggNOG" id="ENOG502TFK3">
    <property type="taxonomic scope" value="Eukaryota"/>
</dbReference>
<feature type="chain" id="PRO_5002732571" evidence="2">
    <location>
        <begin position="23"/>
        <end position="576"/>
    </location>
</feature>
<dbReference type="PANTHER" id="PTHR36937">
    <property type="entry name" value="PROTEIN CBG20935-RELATED"/>
    <property type="match status" value="1"/>
</dbReference>
<gene>
    <name evidence="3 5" type="ORF">CBG06983</name>
    <name evidence="3" type="ORF">CBG_06983</name>
</gene>
<dbReference type="RefSeq" id="XP_002632127.1">
    <property type="nucleotide sequence ID" value="XM_002632081.1"/>
</dbReference>
<dbReference type="EMBL" id="HE600960">
    <property type="protein sequence ID" value="CAP27358.1"/>
    <property type="molecule type" value="Genomic_DNA"/>
</dbReference>
<dbReference type="PANTHER" id="PTHR36937:SF1">
    <property type="entry name" value="PEPTIDASE S1 DOMAIN-CONTAINING PROTEIN"/>
    <property type="match status" value="1"/>
</dbReference>
<dbReference type="STRING" id="6238.A8X3Z8"/>
<keyword evidence="4" id="KW-1185">Reference proteome</keyword>
<evidence type="ECO:0000313" key="4">
    <source>
        <dbReference type="Proteomes" id="UP000008549"/>
    </source>
</evidence>
<dbReference type="CTD" id="8574125"/>
<dbReference type="HOGENOM" id="CLU_036946_0_0_1"/>
<feature type="region of interest" description="Disordered" evidence="1">
    <location>
        <begin position="106"/>
        <end position="127"/>
    </location>
</feature>
<dbReference type="Proteomes" id="UP000008549">
    <property type="component" value="Unassembled WGS sequence"/>
</dbReference>
<dbReference type="KEGG" id="cbr:CBG_06983"/>
<evidence type="ECO:0000256" key="1">
    <source>
        <dbReference type="SAM" id="MobiDB-lite"/>
    </source>
</evidence>
<dbReference type="OMA" id="YALCAKF"/>
<sequence length="576" mass="63292">MRRKFQVGYILFLLLVVSRIDASVNLFCLIDPQFLVINRRLRRDTEAPVAHSLHREVRRKPPAILQMIGPLAFGRKDGDDAKMHVPLLGQFGVGDVNQMTAKFTPEGMKGQKANGGTFDIDDEKGPQLGYMDRETTMGERSGSTGKMSILGLGNIEMGDVKEQGTGLLDFSKSLFPFLELPALKNETEKETHTQVDPTYTEYYYPKPRSYLESSYDVSRPQTTSLASLGKNREDIEFPKLVTDEPPAKKYSNPFDSVQIRPRVHAAVTKTAEDTKEKEGFIAQNGKQVDPDEDTSPLLTAENKVSQVTTRKSIHEVGLSPTEIYALCAKFAPMANQHCYKSKVEEQFVERCRGYQKDCVEFIAKARPLGAIANSFSSGVGLTYYDWNVNGIPYYPVNEEGSIGNGHHGKVDFGTWGGGYSDNLGVRDFWSQTQEYGANWYEGQYGYKTGWSIPLVQGLGVEGGQGAQVSVPIKEGELGKPITVTNGYHVGPFMGLADRVGIDWLNGGVSWNKGFAVPFVGVGVNTGTAVGFPSVGMIMNRMGLNSVETLNTMARAAAAETAQVAEQRSTKIDLGNL</sequence>
<reference evidence="3 4" key="1">
    <citation type="journal article" date="2003" name="PLoS Biol.">
        <title>The genome sequence of Caenorhabditis briggsae: a platform for comparative genomics.</title>
        <authorList>
            <person name="Stein L.D."/>
            <person name="Bao Z."/>
            <person name="Blasiar D."/>
            <person name="Blumenthal T."/>
            <person name="Brent M.R."/>
            <person name="Chen N."/>
            <person name="Chinwalla A."/>
            <person name="Clarke L."/>
            <person name="Clee C."/>
            <person name="Coghlan A."/>
            <person name="Coulson A."/>
            <person name="D'Eustachio P."/>
            <person name="Fitch D.H."/>
            <person name="Fulton L.A."/>
            <person name="Fulton R.E."/>
            <person name="Griffiths-Jones S."/>
            <person name="Harris T.W."/>
            <person name="Hillier L.W."/>
            <person name="Kamath R."/>
            <person name="Kuwabara P.E."/>
            <person name="Mardis E.R."/>
            <person name="Marra M.A."/>
            <person name="Miner T.L."/>
            <person name="Minx P."/>
            <person name="Mullikin J.C."/>
            <person name="Plumb R.W."/>
            <person name="Rogers J."/>
            <person name="Schein J.E."/>
            <person name="Sohrmann M."/>
            <person name="Spieth J."/>
            <person name="Stajich J.E."/>
            <person name="Wei C."/>
            <person name="Willey D."/>
            <person name="Wilson R.K."/>
            <person name="Durbin R."/>
            <person name="Waterston R.H."/>
        </authorList>
    </citation>
    <scope>NUCLEOTIDE SEQUENCE [LARGE SCALE GENOMIC DNA]</scope>
    <source>
        <strain evidence="3 4">AF16</strain>
    </source>
</reference>
<dbReference type="AlphaFoldDB" id="A8X3Z8"/>
<dbReference type="WormBase" id="CBG06983">
    <property type="protein sequence ID" value="CBP41332"/>
    <property type="gene ID" value="WBGene00029161"/>
</dbReference>
<accession>A8X3Z8</accession>
<proteinExistence type="predicted"/>
<dbReference type="FunCoup" id="A8X3Z8">
    <property type="interactions" value="427"/>
</dbReference>
<dbReference type="GeneID" id="8574125"/>
<protein>
    <submittedName>
        <fullName evidence="3">Protein CBG06983</fullName>
    </submittedName>
</protein>